<keyword evidence="1" id="KW-0812">Transmembrane</keyword>
<feature type="transmembrane region" description="Helical" evidence="1">
    <location>
        <begin position="213"/>
        <end position="241"/>
    </location>
</feature>
<keyword evidence="1" id="KW-1133">Transmembrane helix</keyword>
<protein>
    <submittedName>
        <fullName evidence="2">Uncharacterized protein</fullName>
    </submittedName>
</protein>
<dbReference type="VEuPathDB" id="FungiDB:MELLADRAFT_102474"/>
<keyword evidence="1" id="KW-0472">Membrane</keyword>
<dbReference type="OrthoDB" id="10363023at2759"/>
<evidence type="ECO:0000256" key="1">
    <source>
        <dbReference type="SAM" id="Phobius"/>
    </source>
</evidence>
<dbReference type="RefSeq" id="XP_007405113.1">
    <property type="nucleotide sequence ID" value="XM_007405051.1"/>
</dbReference>
<feature type="transmembrane region" description="Helical" evidence="1">
    <location>
        <begin position="253"/>
        <end position="271"/>
    </location>
</feature>
<sequence length="350" mass="39264">MSSTLTMLKKMTEILNFPPGINPYRYAAKLLESSTIAGRVYLYACLCSPLGQIPRPLRPLVTRPQVVNLIGILFPVAVSVGTIAWVFFLIFAYHHESLTFTQLSASIMVAGDEFEAGKTVDLKDLIKVGLKFHNVNSELMSRIRWNSFFWAIIGFITLLLFVLSGWSLIALLRHGATKLEALKPNNAHLKLSDVTQFLSSHPKQIARDLKRGYAYVVCHFVIMMASMSYKIVICVIIGVHADLMVMDARWRSLGSWLYLLCGVIVAPAMLLQTWRIFTDLDIIIPESQVGETHPAETNCDTNIETDNYSLEDFSLCDVKATCEVPEVQIVQARVATRPARAQVIVIRRAF</sequence>
<accession>F4R8F8</accession>
<feature type="transmembrane region" description="Helical" evidence="1">
    <location>
        <begin position="148"/>
        <end position="172"/>
    </location>
</feature>
<dbReference type="AlphaFoldDB" id="F4R8F8"/>
<organism evidence="3">
    <name type="scientific">Melampsora larici-populina (strain 98AG31 / pathotype 3-4-7)</name>
    <name type="common">Poplar leaf rust fungus</name>
    <dbReference type="NCBI Taxonomy" id="747676"/>
    <lineage>
        <taxon>Eukaryota</taxon>
        <taxon>Fungi</taxon>
        <taxon>Dikarya</taxon>
        <taxon>Basidiomycota</taxon>
        <taxon>Pucciniomycotina</taxon>
        <taxon>Pucciniomycetes</taxon>
        <taxon>Pucciniales</taxon>
        <taxon>Melampsoraceae</taxon>
        <taxon>Melampsora</taxon>
    </lineage>
</organism>
<gene>
    <name evidence="2" type="ORF">MELLADRAFT_102474</name>
</gene>
<feature type="transmembrane region" description="Helical" evidence="1">
    <location>
        <begin position="66"/>
        <end position="93"/>
    </location>
</feature>
<evidence type="ECO:0000313" key="2">
    <source>
        <dbReference type="EMBL" id="EGG11478.1"/>
    </source>
</evidence>
<dbReference type="EMBL" id="GL883092">
    <property type="protein sequence ID" value="EGG11478.1"/>
    <property type="molecule type" value="Genomic_DNA"/>
</dbReference>
<dbReference type="InParanoid" id="F4R8F8"/>
<proteinExistence type="predicted"/>
<dbReference type="KEGG" id="mlr:MELLADRAFT_102474"/>
<dbReference type="Proteomes" id="UP000001072">
    <property type="component" value="Unassembled WGS sequence"/>
</dbReference>
<dbReference type="HOGENOM" id="CLU_811527_0_0_1"/>
<dbReference type="GeneID" id="18921686"/>
<keyword evidence="3" id="KW-1185">Reference proteome</keyword>
<name>F4R8F8_MELLP</name>
<evidence type="ECO:0000313" key="3">
    <source>
        <dbReference type="Proteomes" id="UP000001072"/>
    </source>
</evidence>
<reference evidence="3" key="1">
    <citation type="journal article" date="2011" name="Proc. Natl. Acad. Sci. U.S.A.">
        <title>Obligate biotrophy features unraveled by the genomic analysis of rust fungi.</title>
        <authorList>
            <person name="Duplessis S."/>
            <person name="Cuomo C.A."/>
            <person name="Lin Y.-C."/>
            <person name="Aerts A."/>
            <person name="Tisserant E."/>
            <person name="Veneault-Fourrey C."/>
            <person name="Joly D.L."/>
            <person name="Hacquard S."/>
            <person name="Amselem J."/>
            <person name="Cantarel B.L."/>
            <person name="Chiu R."/>
            <person name="Coutinho P.M."/>
            <person name="Feau N."/>
            <person name="Field M."/>
            <person name="Frey P."/>
            <person name="Gelhaye E."/>
            <person name="Goldberg J."/>
            <person name="Grabherr M.G."/>
            <person name="Kodira C.D."/>
            <person name="Kohler A."/>
            <person name="Kuees U."/>
            <person name="Lindquist E.A."/>
            <person name="Lucas S.M."/>
            <person name="Mago R."/>
            <person name="Mauceli E."/>
            <person name="Morin E."/>
            <person name="Murat C."/>
            <person name="Pangilinan J.L."/>
            <person name="Park R."/>
            <person name="Pearson M."/>
            <person name="Quesneville H."/>
            <person name="Rouhier N."/>
            <person name="Sakthikumar S."/>
            <person name="Salamov A.A."/>
            <person name="Schmutz J."/>
            <person name="Selles B."/>
            <person name="Shapiro H."/>
            <person name="Tanguay P."/>
            <person name="Tuskan G.A."/>
            <person name="Henrissat B."/>
            <person name="Van de Peer Y."/>
            <person name="Rouze P."/>
            <person name="Ellis J.G."/>
            <person name="Dodds P.N."/>
            <person name="Schein J.E."/>
            <person name="Zhong S."/>
            <person name="Hamelin R.C."/>
            <person name="Grigoriev I.V."/>
            <person name="Szabo L.J."/>
            <person name="Martin F."/>
        </authorList>
    </citation>
    <scope>NUCLEOTIDE SEQUENCE [LARGE SCALE GENOMIC DNA]</scope>
    <source>
        <strain evidence="3">98AG31 / pathotype 3-4-7</strain>
    </source>
</reference>